<organism evidence="1 2">
    <name type="scientific">Rotaria sordida</name>
    <dbReference type="NCBI Taxonomy" id="392033"/>
    <lineage>
        <taxon>Eukaryota</taxon>
        <taxon>Metazoa</taxon>
        <taxon>Spiralia</taxon>
        <taxon>Gnathifera</taxon>
        <taxon>Rotifera</taxon>
        <taxon>Eurotatoria</taxon>
        <taxon>Bdelloidea</taxon>
        <taxon>Philodinida</taxon>
        <taxon>Philodinidae</taxon>
        <taxon>Rotaria</taxon>
    </lineage>
</organism>
<comment type="caution">
    <text evidence="1">The sequence shown here is derived from an EMBL/GenBank/DDBJ whole genome shotgun (WGS) entry which is preliminary data.</text>
</comment>
<name>A0A820G9J5_9BILA</name>
<proteinExistence type="predicted"/>
<accession>A0A820G9J5</accession>
<evidence type="ECO:0000313" key="2">
    <source>
        <dbReference type="Proteomes" id="UP000663823"/>
    </source>
</evidence>
<protein>
    <submittedName>
        <fullName evidence="1">Uncharacterized protein</fullName>
    </submittedName>
</protein>
<evidence type="ECO:0000313" key="1">
    <source>
        <dbReference type="EMBL" id="CAF4274712.1"/>
    </source>
</evidence>
<reference evidence="1" key="1">
    <citation type="submission" date="2021-02" db="EMBL/GenBank/DDBJ databases">
        <authorList>
            <person name="Nowell W R."/>
        </authorList>
    </citation>
    <scope>NUCLEOTIDE SEQUENCE</scope>
</reference>
<dbReference type="EMBL" id="CAJOAX010038999">
    <property type="protein sequence ID" value="CAF4274712.1"/>
    <property type="molecule type" value="Genomic_DNA"/>
</dbReference>
<feature type="non-terminal residue" evidence="1">
    <location>
        <position position="48"/>
    </location>
</feature>
<gene>
    <name evidence="1" type="ORF">OTI717_LOCUS41229</name>
</gene>
<dbReference type="Proteomes" id="UP000663823">
    <property type="component" value="Unassembled WGS sequence"/>
</dbReference>
<sequence length="48" mass="5534">MDEDGYLYFVGRQKELIIHGEINIYPSVAEAQVFSIPDERYGKEVGAW</sequence>
<dbReference type="SUPFAM" id="SSF56801">
    <property type="entry name" value="Acetyl-CoA synthetase-like"/>
    <property type="match status" value="1"/>
</dbReference>
<dbReference type="AlphaFoldDB" id="A0A820G9J5"/>